<dbReference type="SUPFAM" id="SSF103473">
    <property type="entry name" value="MFS general substrate transporter"/>
    <property type="match status" value="1"/>
</dbReference>
<comment type="caution">
    <text evidence="8">The sequence shown here is derived from an EMBL/GenBank/DDBJ whole genome shotgun (WGS) entry which is preliminary data.</text>
</comment>
<feature type="transmembrane region" description="Helical" evidence="6">
    <location>
        <begin position="201"/>
        <end position="223"/>
    </location>
</feature>
<feature type="transmembrane region" description="Helical" evidence="6">
    <location>
        <begin position="321"/>
        <end position="343"/>
    </location>
</feature>
<dbReference type="InterPro" id="IPR036259">
    <property type="entry name" value="MFS_trans_sf"/>
</dbReference>
<feature type="transmembrane region" description="Helical" evidence="6">
    <location>
        <begin position="386"/>
        <end position="411"/>
    </location>
</feature>
<keyword evidence="5 6" id="KW-0472">Membrane</keyword>
<keyword evidence="3 6" id="KW-0812">Transmembrane</keyword>
<accession>A0AAD4QJN8</accession>
<evidence type="ECO:0000256" key="6">
    <source>
        <dbReference type="SAM" id="Phobius"/>
    </source>
</evidence>
<evidence type="ECO:0000256" key="5">
    <source>
        <dbReference type="ARBA" id="ARBA00023136"/>
    </source>
</evidence>
<evidence type="ECO:0000259" key="7">
    <source>
        <dbReference type="PROSITE" id="PS50850"/>
    </source>
</evidence>
<feature type="transmembrane region" description="Helical" evidence="6">
    <location>
        <begin position="355"/>
        <end position="374"/>
    </location>
</feature>
<dbReference type="InterPro" id="IPR011701">
    <property type="entry name" value="MFS"/>
</dbReference>
<feature type="transmembrane region" description="Helical" evidence="6">
    <location>
        <begin position="278"/>
        <end position="296"/>
    </location>
</feature>
<dbReference type="GO" id="GO:0022857">
    <property type="term" value="F:transmembrane transporter activity"/>
    <property type="evidence" value="ECO:0007669"/>
    <property type="project" value="InterPro"/>
</dbReference>
<organism evidence="8 9">
    <name type="scientific">Multifurca ochricompacta</name>
    <dbReference type="NCBI Taxonomy" id="376703"/>
    <lineage>
        <taxon>Eukaryota</taxon>
        <taxon>Fungi</taxon>
        <taxon>Dikarya</taxon>
        <taxon>Basidiomycota</taxon>
        <taxon>Agaricomycotina</taxon>
        <taxon>Agaricomycetes</taxon>
        <taxon>Russulales</taxon>
        <taxon>Russulaceae</taxon>
        <taxon>Multifurca</taxon>
    </lineage>
</organism>
<feature type="transmembrane region" description="Helical" evidence="6">
    <location>
        <begin position="460"/>
        <end position="478"/>
    </location>
</feature>
<dbReference type="GO" id="GO:0016020">
    <property type="term" value="C:membrane"/>
    <property type="evidence" value="ECO:0007669"/>
    <property type="project" value="UniProtKB-SubCell"/>
</dbReference>
<evidence type="ECO:0000256" key="1">
    <source>
        <dbReference type="ARBA" id="ARBA00004141"/>
    </source>
</evidence>
<reference evidence="8" key="1">
    <citation type="journal article" date="2022" name="New Phytol.">
        <title>Evolutionary transition to the ectomycorrhizal habit in the genomes of a hyperdiverse lineage of mushroom-forming fungi.</title>
        <authorList>
            <person name="Looney B."/>
            <person name="Miyauchi S."/>
            <person name="Morin E."/>
            <person name="Drula E."/>
            <person name="Courty P.E."/>
            <person name="Kohler A."/>
            <person name="Kuo A."/>
            <person name="LaButti K."/>
            <person name="Pangilinan J."/>
            <person name="Lipzen A."/>
            <person name="Riley R."/>
            <person name="Andreopoulos W."/>
            <person name="He G."/>
            <person name="Johnson J."/>
            <person name="Nolan M."/>
            <person name="Tritt A."/>
            <person name="Barry K.W."/>
            <person name="Grigoriev I.V."/>
            <person name="Nagy L.G."/>
            <person name="Hibbett D."/>
            <person name="Henrissat B."/>
            <person name="Matheny P.B."/>
            <person name="Labbe J."/>
            <person name="Martin F.M."/>
        </authorList>
    </citation>
    <scope>NUCLEOTIDE SEQUENCE</scope>
    <source>
        <strain evidence="8">BPL690</strain>
    </source>
</reference>
<feature type="transmembrane region" description="Helical" evidence="6">
    <location>
        <begin position="70"/>
        <end position="89"/>
    </location>
</feature>
<protein>
    <submittedName>
        <fullName evidence="8">Major facilitator superfamily domain-containing protein</fullName>
    </submittedName>
</protein>
<dbReference type="PRINTS" id="PR01035">
    <property type="entry name" value="TCRTETA"/>
</dbReference>
<dbReference type="InterPro" id="IPR001958">
    <property type="entry name" value="Tet-R_TetA/multi-R_MdtG-like"/>
</dbReference>
<evidence type="ECO:0000256" key="2">
    <source>
        <dbReference type="ARBA" id="ARBA00022448"/>
    </source>
</evidence>
<dbReference type="Pfam" id="PF07690">
    <property type="entry name" value="MFS_1"/>
    <property type="match status" value="1"/>
</dbReference>
<evidence type="ECO:0000256" key="3">
    <source>
        <dbReference type="ARBA" id="ARBA00022692"/>
    </source>
</evidence>
<name>A0AAD4QJN8_9AGAM</name>
<comment type="subcellular location">
    <subcellularLocation>
        <location evidence="1">Membrane</location>
        <topology evidence="1">Multi-pass membrane protein</topology>
    </subcellularLocation>
</comment>
<proteinExistence type="predicted"/>
<feature type="transmembrane region" description="Helical" evidence="6">
    <location>
        <begin position="101"/>
        <end position="126"/>
    </location>
</feature>
<evidence type="ECO:0000313" key="8">
    <source>
        <dbReference type="EMBL" id="KAI0295158.1"/>
    </source>
</evidence>
<dbReference type="EMBL" id="WTXG01000061">
    <property type="protein sequence ID" value="KAI0295158.1"/>
    <property type="molecule type" value="Genomic_DNA"/>
</dbReference>
<keyword evidence="9" id="KW-1185">Reference proteome</keyword>
<keyword evidence="4 6" id="KW-1133">Transmembrane helix</keyword>
<evidence type="ECO:0000313" key="9">
    <source>
        <dbReference type="Proteomes" id="UP001203297"/>
    </source>
</evidence>
<dbReference type="CDD" id="cd17330">
    <property type="entry name" value="MFS_SLC46_TetA_like"/>
    <property type="match status" value="1"/>
</dbReference>
<dbReference type="PANTHER" id="PTHR23504:SF15">
    <property type="entry name" value="MAJOR FACILITATOR SUPERFAMILY (MFS) PROFILE DOMAIN-CONTAINING PROTEIN"/>
    <property type="match status" value="1"/>
</dbReference>
<keyword evidence="2" id="KW-0813">Transport</keyword>
<dbReference type="AlphaFoldDB" id="A0AAD4QJN8"/>
<dbReference type="PANTHER" id="PTHR23504">
    <property type="entry name" value="MAJOR FACILITATOR SUPERFAMILY DOMAIN-CONTAINING PROTEIN 10"/>
    <property type="match status" value="1"/>
</dbReference>
<dbReference type="Gene3D" id="1.20.1250.20">
    <property type="entry name" value="MFS general substrate transporter like domains"/>
    <property type="match status" value="1"/>
</dbReference>
<dbReference type="PROSITE" id="PS50850">
    <property type="entry name" value="MFS"/>
    <property type="match status" value="1"/>
</dbReference>
<gene>
    <name evidence="8" type="ORF">B0F90DRAFT_1670197</name>
</gene>
<sequence>MSASTRTIQDDERTAFLQQDVTPLPRAQLSALSLLLLAENVMSLSIFSYINELVTKLPITGGDERKVGYYAGIIISLYFAGEATTILQWSRLSDSIGRKPVLLSGILGMVIATIFFGLSKTFWALAASRFLAGALKGNNGVADSMLAELTDESNIAQGISLMSLAWPVGIAIGPSIGGLLSRPHDHWPQRFSGTFWIQYPYFLPCAVTSAYAALSLLIASIFLKETLHRNKNARNTGSHIGGSNLSYTGDRESGIEGVSGVSVPREGDEQERESLRSLFTRPVILSISVSAVFVFLEISQESLLPLAYTTPIRYGGLGLDAGQMGMCLGVFGILNGPIQFWMFPRLVKLMGLRGLLLASISCFVPVFLLFPIIGRYARHAGNEDPMLWSFVLLHMLMVGGVDMAYGSIFIYTSSAAPRKNMLGATNGLAQTIVSVQRSVGPAIASSLFAFSLENEIMEGYGVFYGLTLCTFAAIWLASQLPREAWKSQEDLE</sequence>
<feature type="domain" description="Major facilitator superfamily (MFS) profile" evidence="7">
    <location>
        <begin position="26"/>
        <end position="485"/>
    </location>
</feature>
<dbReference type="InterPro" id="IPR020846">
    <property type="entry name" value="MFS_dom"/>
</dbReference>
<dbReference type="Proteomes" id="UP001203297">
    <property type="component" value="Unassembled WGS sequence"/>
</dbReference>
<evidence type="ECO:0000256" key="4">
    <source>
        <dbReference type="ARBA" id="ARBA00022989"/>
    </source>
</evidence>